<keyword evidence="7 8" id="KW-0472">Membrane</keyword>
<feature type="transmembrane region" description="Helical" evidence="8">
    <location>
        <begin position="56"/>
        <end position="80"/>
    </location>
</feature>
<name>L0PCE3_PNEJI</name>
<evidence type="ECO:0000256" key="6">
    <source>
        <dbReference type="ARBA" id="ARBA00023006"/>
    </source>
</evidence>
<evidence type="ECO:0000256" key="8">
    <source>
        <dbReference type="RuleBase" id="RU363073"/>
    </source>
</evidence>
<dbReference type="Proteomes" id="UP000010422">
    <property type="component" value="Unassembled WGS sequence"/>
</dbReference>
<dbReference type="InterPro" id="IPR050495">
    <property type="entry name" value="ATG22/LtaA_families"/>
</dbReference>
<keyword evidence="8" id="KW-0029">Amino-acid transport</keyword>
<keyword evidence="4 8" id="KW-0812">Transmembrane</keyword>
<dbReference type="PANTHER" id="PTHR23519">
    <property type="entry name" value="AUTOPHAGY-RELATED PROTEIN 22"/>
    <property type="match status" value="1"/>
</dbReference>
<evidence type="ECO:0000313" key="10">
    <source>
        <dbReference type="Proteomes" id="UP000010422"/>
    </source>
</evidence>
<sequence>MVDGFFSIPVAIWLRSRLLPSLSQDILGKPSFIGYILYSWKSLIDTFLDVRKYKDVVIFLAAWFFISNGYSSIISTTVLFAKSALYIPLIGLVVISLLSTLFGILGAFSWPYISQKFKFSPSYTLFLILSLSLFIPVYGIIGLFPISIGLKHPIEIYILAIFFGFLYGGLQGCDRKYVVYNRIFIDIRYSRSYFGQLCPENYEARFYALYAVTEKFSSFFGPGIIGCIVDIMHNMRYAFFFLFVTMAISILI</sequence>
<dbReference type="Pfam" id="PF11700">
    <property type="entry name" value="ATG22"/>
    <property type="match status" value="1"/>
</dbReference>
<dbReference type="GO" id="GO:0032974">
    <property type="term" value="P:amino acid transmembrane export from vacuole"/>
    <property type="evidence" value="ECO:0007669"/>
    <property type="project" value="TreeGrafter"/>
</dbReference>
<accession>L0PCE3</accession>
<evidence type="ECO:0000256" key="5">
    <source>
        <dbReference type="ARBA" id="ARBA00022989"/>
    </source>
</evidence>
<feature type="transmembrane region" description="Helical" evidence="8">
    <location>
        <begin position="234"/>
        <end position="251"/>
    </location>
</feature>
<dbReference type="SUPFAM" id="SSF103473">
    <property type="entry name" value="MFS general substrate transporter"/>
    <property type="match status" value="1"/>
</dbReference>
<comment type="caution">
    <text evidence="9">The sequence shown here is derived from an EMBL/GenBank/DDBJ whole genome shotgun (WGS) entry which is preliminary data.</text>
</comment>
<dbReference type="STRING" id="1209962.L0PCE3"/>
<protein>
    <recommendedName>
        <fullName evidence="8">Autophagy-related protein</fullName>
    </recommendedName>
</protein>
<dbReference type="PANTHER" id="PTHR23519:SF1">
    <property type="entry name" value="AUTOPHAGY-RELATED PROTEIN 22"/>
    <property type="match status" value="1"/>
</dbReference>
<organism evidence="10">
    <name type="scientific">Pneumocystis jirovecii</name>
    <name type="common">Human pneumocystis pneumonia agent</name>
    <dbReference type="NCBI Taxonomy" id="42068"/>
    <lineage>
        <taxon>Eukaryota</taxon>
        <taxon>Fungi</taxon>
        <taxon>Dikarya</taxon>
        <taxon>Ascomycota</taxon>
        <taxon>Taphrinomycotina</taxon>
        <taxon>Pneumocystomycetes</taxon>
        <taxon>Pneumocystaceae</taxon>
        <taxon>Pneumocystis</taxon>
    </lineage>
</organism>
<feature type="transmembrane region" description="Helical" evidence="8">
    <location>
        <begin position="125"/>
        <end position="148"/>
    </location>
</feature>
<dbReference type="InParanoid" id="L0PCE3"/>
<dbReference type="GO" id="GO:0006914">
    <property type="term" value="P:autophagy"/>
    <property type="evidence" value="ECO:0007669"/>
    <property type="project" value="UniProtKB-KW"/>
</dbReference>
<feature type="non-terminal residue" evidence="9">
    <location>
        <position position="252"/>
    </location>
</feature>
<evidence type="ECO:0000256" key="7">
    <source>
        <dbReference type="ARBA" id="ARBA00023136"/>
    </source>
</evidence>
<reference evidence="9 10" key="1">
    <citation type="journal article" date="2012" name="MBio">
        <title>De novo assembly of the Pneumocystis jirovecii genome from a single bronchoalveolar lavage fluid specimen from a patient.</title>
        <authorList>
            <person name="Cisse O.H."/>
            <person name="Pagni M."/>
            <person name="Hauser P.M."/>
        </authorList>
    </citation>
    <scope>NUCLEOTIDE SEQUENCE [LARGE SCALE GENOMIC DNA]</scope>
    <source>
        <strain evidence="9 10">SE8</strain>
    </source>
</reference>
<gene>
    <name evidence="9" type="ORF">PNEJI1_001189</name>
</gene>
<dbReference type="Gene3D" id="1.20.1250.20">
    <property type="entry name" value="MFS general substrate transporter like domains"/>
    <property type="match status" value="1"/>
</dbReference>
<dbReference type="InterPro" id="IPR024671">
    <property type="entry name" value="Atg22-like"/>
</dbReference>
<dbReference type="AlphaFoldDB" id="L0PCE3"/>
<feature type="transmembrane region" description="Helical" evidence="8">
    <location>
        <begin position="86"/>
        <end position="113"/>
    </location>
</feature>
<keyword evidence="8" id="KW-0926">Vacuole</keyword>
<keyword evidence="6 8" id="KW-0072">Autophagy</keyword>
<comment type="function">
    <text evidence="8">Vacuolar effluxer which mediate the efflux of amino acids resulting from autophagic degradation. The release of autophagic amino acids allows the maintenance of protein synthesis and viability during nitrogen starvation.</text>
</comment>
<feature type="transmembrane region" description="Helical" evidence="8">
    <location>
        <begin position="154"/>
        <end position="173"/>
    </location>
</feature>
<dbReference type="GO" id="GO:0005774">
    <property type="term" value="C:vacuolar membrane"/>
    <property type="evidence" value="ECO:0007669"/>
    <property type="project" value="UniProtKB-SubCell"/>
</dbReference>
<evidence type="ECO:0000256" key="1">
    <source>
        <dbReference type="ARBA" id="ARBA00004128"/>
    </source>
</evidence>
<keyword evidence="5 8" id="KW-1133">Transmembrane helix</keyword>
<dbReference type="EMBL" id="CAKM01000231">
    <property type="protein sequence ID" value="CCJ30056.1"/>
    <property type="molecule type" value="Genomic_DNA"/>
</dbReference>
<comment type="similarity">
    <text evidence="2 8">Belongs to the ATG22 family.</text>
</comment>
<keyword evidence="3 8" id="KW-0813">Transport</keyword>
<evidence type="ECO:0000256" key="3">
    <source>
        <dbReference type="ARBA" id="ARBA00022448"/>
    </source>
</evidence>
<proteinExistence type="inferred from homology"/>
<dbReference type="InterPro" id="IPR036259">
    <property type="entry name" value="MFS_trans_sf"/>
</dbReference>
<evidence type="ECO:0000313" key="9">
    <source>
        <dbReference type="EMBL" id="CCJ30056.1"/>
    </source>
</evidence>
<dbReference type="VEuPathDB" id="FungiDB:PNEJI1_001189"/>
<comment type="subcellular location">
    <subcellularLocation>
        <location evidence="1 8">Vacuole membrane</location>
        <topology evidence="1 8">Multi-pass membrane protein</topology>
    </subcellularLocation>
</comment>
<comment type="caution">
    <text evidence="8">Lacks conserved residue(s) required for the propagation of feature annotation.</text>
</comment>
<evidence type="ECO:0000256" key="2">
    <source>
        <dbReference type="ARBA" id="ARBA00006978"/>
    </source>
</evidence>
<evidence type="ECO:0000256" key="4">
    <source>
        <dbReference type="ARBA" id="ARBA00022692"/>
    </source>
</evidence>